<feature type="compositionally biased region" description="Polar residues" evidence="3">
    <location>
        <begin position="86"/>
        <end position="101"/>
    </location>
</feature>
<dbReference type="PROSITE" id="PS51192">
    <property type="entry name" value="HELICASE_ATP_BIND_1"/>
    <property type="match status" value="1"/>
</dbReference>
<dbReference type="InterPro" id="IPR050496">
    <property type="entry name" value="SNF2_RAD54_helicase_repair"/>
</dbReference>
<feature type="region of interest" description="Disordered" evidence="3">
    <location>
        <begin position="73"/>
        <end position="103"/>
    </location>
</feature>
<dbReference type="Gene3D" id="3.40.50.10810">
    <property type="entry name" value="Tandem AAA-ATPase domain"/>
    <property type="match status" value="1"/>
</dbReference>
<dbReference type="SMART" id="SM00490">
    <property type="entry name" value="HELICc"/>
    <property type="match status" value="1"/>
</dbReference>
<dbReference type="SUPFAM" id="SSF52540">
    <property type="entry name" value="P-loop containing nucleoside triphosphate hydrolases"/>
    <property type="match status" value="2"/>
</dbReference>
<evidence type="ECO:0000259" key="5">
    <source>
        <dbReference type="PROSITE" id="PS51194"/>
    </source>
</evidence>
<feature type="compositionally biased region" description="Polar residues" evidence="3">
    <location>
        <begin position="241"/>
        <end position="261"/>
    </location>
</feature>
<evidence type="ECO:0000256" key="1">
    <source>
        <dbReference type="ARBA" id="ARBA00022801"/>
    </source>
</evidence>
<keyword evidence="7" id="KW-1185">Reference proteome</keyword>
<dbReference type="SMART" id="SM00487">
    <property type="entry name" value="DEXDc"/>
    <property type="match status" value="1"/>
</dbReference>
<organism evidence="6 7">
    <name type="scientific">Sphagnum jensenii</name>
    <dbReference type="NCBI Taxonomy" id="128206"/>
    <lineage>
        <taxon>Eukaryota</taxon>
        <taxon>Viridiplantae</taxon>
        <taxon>Streptophyta</taxon>
        <taxon>Embryophyta</taxon>
        <taxon>Bryophyta</taxon>
        <taxon>Sphagnophytina</taxon>
        <taxon>Sphagnopsida</taxon>
        <taxon>Sphagnales</taxon>
        <taxon>Sphagnaceae</taxon>
        <taxon>Sphagnum</taxon>
    </lineage>
</organism>
<dbReference type="PANTHER" id="PTHR45629:SF7">
    <property type="entry name" value="DNA EXCISION REPAIR PROTEIN ERCC-6-RELATED"/>
    <property type="match status" value="1"/>
</dbReference>
<evidence type="ECO:0000256" key="2">
    <source>
        <dbReference type="SAM" id="Coils"/>
    </source>
</evidence>
<name>A0ABP0WZD7_9BRYO</name>
<dbReference type="InterPro" id="IPR001650">
    <property type="entry name" value="Helicase_C-like"/>
</dbReference>
<dbReference type="InterPro" id="IPR000330">
    <property type="entry name" value="SNF2_N"/>
</dbReference>
<keyword evidence="2" id="KW-0175">Coiled coil</keyword>
<feature type="domain" description="Helicase ATP-binding" evidence="4">
    <location>
        <begin position="303"/>
        <end position="481"/>
    </location>
</feature>
<dbReference type="Pfam" id="PF00176">
    <property type="entry name" value="SNF2-rel_dom"/>
    <property type="match status" value="1"/>
</dbReference>
<feature type="domain" description="Helicase C-terminal" evidence="5">
    <location>
        <begin position="654"/>
        <end position="808"/>
    </location>
</feature>
<dbReference type="EMBL" id="OZ020099">
    <property type="protein sequence ID" value="CAK9271772.1"/>
    <property type="molecule type" value="Genomic_DNA"/>
</dbReference>
<proteinExistence type="predicted"/>
<feature type="region of interest" description="Disordered" evidence="3">
    <location>
        <begin position="155"/>
        <end position="187"/>
    </location>
</feature>
<dbReference type="InterPro" id="IPR027417">
    <property type="entry name" value="P-loop_NTPase"/>
</dbReference>
<keyword evidence="1" id="KW-0378">Hydrolase</keyword>
<dbReference type="InterPro" id="IPR049730">
    <property type="entry name" value="SNF2/RAD54-like_C"/>
</dbReference>
<dbReference type="InterPro" id="IPR038718">
    <property type="entry name" value="SNF2-like_sf"/>
</dbReference>
<dbReference type="PROSITE" id="PS51194">
    <property type="entry name" value="HELICASE_CTER"/>
    <property type="match status" value="1"/>
</dbReference>
<dbReference type="PANTHER" id="PTHR45629">
    <property type="entry name" value="SNF2/RAD54 FAMILY MEMBER"/>
    <property type="match status" value="1"/>
</dbReference>
<dbReference type="Proteomes" id="UP001497444">
    <property type="component" value="Chromosome 4"/>
</dbReference>
<feature type="region of interest" description="Disordered" evidence="3">
    <location>
        <begin position="241"/>
        <end position="263"/>
    </location>
</feature>
<evidence type="ECO:0000256" key="3">
    <source>
        <dbReference type="SAM" id="MobiDB-lite"/>
    </source>
</evidence>
<protein>
    <submittedName>
        <fullName evidence="6">Uncharacterized protein</fullName>
    </submittedName>
</protein>
<gene>
    <name evidence="6" type="ORF">CSSPJE1EN1_LOCUS17250</name>
</gene>
<dbReference type="CDD" id="cd18793">
    <property type="entry name" value="SF2_C_SNF"/>
    <property type="match status" value="1"/>
</dbReference>
<feature type="coiled-coil region" evidence="2">
    <location>
        <begin position="938"/>
        <end position="965"/>
    </location>
</feature>
<feature type="non-terminal residue" evidence="6">
    <location>
        <position position="1"/>
    </location>
</feature>
<dbReference type="Gene3D" id="3.40.50.300">
    <property type="entry name" value="P-loop containing nucleotide triphosphate hydrolases"/>
    <property type="match status" value="1"/>
</dbReference>
<dbReference type="Pfam" id="PF00271">
    <property type="entry name" value="Helicase_C"/>
    <property type="match status" value="1"/>
</dbReference>
<reference evidence="6" key="1">
    <citation type="submission" date="2024-02" db="EMBL/GenBank/DDBJ databases">
        <authorList>
            <consortium name="ELIXIR-Norway"/>
            <consortium name="Elixir Norway"/>
        </authorList>
    </citation>
    <scope>NUCLEOTIDE SEQUENCE</scope>
</reference>
<evidence type="ECO:0000259" key="4">
    <source>
        <dbReference type="PROSITE" id="PS51192"/>
    </source>
</evidence>
<dbReference type="InterPro" id="IPR014001">
    <property type="entry name" value="Helicase_ATP-bd"/>
</dbReference>
<evidence type="ECO:0000313" key="7">
    <source>
        <dbReference type="Proteomes" id="UP001497444"/>
    </source>
</evidence>
<sequence>MDNWSRERRVVNNSTAHQQRANLLQSIAARRQAQQLRTNKDVPILSEAVTVVSGAGKFDEEARLAAIEFLPDSSEESGLSGDEETAISSHSNSTSGLSESQLEAKVNGRRRLCKVQAQNEQISGSKGLDCGGTASDSHLSVQASMSERLSASLNKLNKGKNGEKPRSTEGYNQLQSKEFPPNGRKGMVQRTTVVQLDSDSEGASLNSLSASVSQASTEYSSAVDDDVDSYVVLNTKQKSQVARVGTSQQHSQPSAGSVTNEQTDRGAVEEDMVLVDGAHRYILQSKIAKILYPHQCEGIRWLWGLHVKKMGGILGDDMGLGKTMQIASFLAGLFYSRLIKCAVIVAPKTLIAHWAKELASVGLARKTHDYSGTSVKAREYALECVLQVGGVLLTTYDMVRCNSKALRGDFIGRDGYGDTSDDIVTWDYIILDEGHLVKNPNTQRAKSLREIPAAHRIVLSGTPIQNRLQEMWALFDFCCPDLLGDRKEFKEKYERQIVEGTDKHASDRQKRIGFTVAEELRQRFAPFFLRRLKSEVFPESEDRSDQKLSRKNDLIVWLRPSKHQRKLYTAFLNSETAEESWAGGRSALAALAVMKKICDHPSLLTLRAANDIAEGMEGILDSADVATAEDLTKSLAGMIQDDDSLGAPSCKIVFLMALLENLIDEGHRTLIFSQTRKMLDIIQSEIVGRGWCFRRIDGTLKAAERELHVHDFQADDQIPLFLLTSQVGGLGLTLTGADRVVIVDPAWNPSTDNQSVDRAYRIGQMKDVIVYRLMTCGTVEEKIYRKQVYKGGLMKVATETKDQMRYFSHQELRELFQVPKTGFDVSVTQQQLHKEHASQHRIDEGLQKHIVFLQGLGIAGVSHHDLLFSKAAEPVPPAGPDDKDLNVTKGFFTTANAQLQAQSEHDSMVKVLFLRGKLNRLWKTFNDKATLARLPDRGANIEKKIQDLTAELEEAELEAAKKESLAKLDIADMSD</sequence>
<evidence type="ECO:0000313" key="6">
    <source>
        <dbReference type="EMBL" id="CAK9271772.1"/>
    </source>
</evidence>
<accession>A0ABP0WZD7</accession>